<keyword evidence="1" id="KW-0472">Membrane</keyword>
<protein>
    <submittedName>
        <fullName evidence="2">Uncharacterized protein</fullName>
    </submittedName>
</protein>
<accession>A0A7D7QK98</accession>
<evidence type="ECO:0000313" key="2">
    <source>
        <dbReference type="EMBL" id="QMS86885.1"/>
    </source>
</evidence>
<name>A0A7D7QK98_9NOSO</name>
<keyword evidence="1" id="KW-0812">Transmembrane</keyword>
<keyword evidence="1" id="KW-1133">Transmembrane helix</keyword>
<evidence type="ECO:0000313" key="3">
    <source>
        <dbReference type="Proteomes" id="UP000514713"/>
    </source>
</evidence>
<dbReference type="Proteomes" id="UP000514713">
    <property type="component" value="Chromosome"/>
</dbReference>
<feature type="transmembrane region" description="Helical" evidence="1">
    <location>
        <begin position="28"/>
        <end position="47"/>
    </location>
</feature>
<evidence type="ECO:0000256" key="1">
    <source>
        <dbReference type="SAM" id="Phobius"/>
    </source>
</evidence>
<dbReference type="AlphaFoldDB" id="A0A7D7QK98"/>
<dbReference type="EMBL" id="CP054698">
    <property type="protein sequence ID" value="QMS86885.1"/>
    <property type="molecule type" value="Genomic_DNA"/>
</dbReference>
<gene>
    <name evidence="2" type="ORF">HUN01_04600</name>
</gene>
<keyword evidence="3" id="KW-1185">Reference proteome</keyword>
<proteinExistence type="predicted"/>
<dbReference type="KEGG" id="ned:HUN01_04600"/>
<dbReference type="RefSeq" id="WP_181930286.1">
    <property type="nucleotide sequence ID" value="NZ_CP054698.1"/>
</dbReference>
<sequence length="55" mass="5926">MGNLAVQVVLYNNQLPIPKQKSFRFNRILVAIAGVGVLPSIILGVNVTTVTTFSL</sequence>
<reference evidence="3" key="1">
    <citation type="submission" date="2020-06" db="EMBL/GenBank/DDBJ databases">
        <title>Nostoc edaphicum CCNP1411 genome.</title>
        <authorList>
            <person name="Fidor A."/>
            <person name="Grabski M."/>
            <person name="Gawor J."/>
            <person name="Gromadka R."/>
            <person name="Wegrzyn G."/>
            <person name="Mazur-Marzec H."/>
        </authorList>
    </citation>
    <scope>NUCLEOTIDE SEQUENCE [LARGE SCALE GENOMIC DNA]</scope>
    <source>
        <strain evidence="3">CCNP1411</strain>
    </source>
</reference>
<organism evidence="2 3">
    <name type="scientific">Nostoc edaphicum CCNP1411</name>
    <dbReference type="NCBI Taxonomy" id="1472755"/>
    <lineage>
        <taxon>Bacteria</taxon>
        <taxon>Bacillati</taxon>
        <taxon>Cyanobacteriota</taxon>
        <taxon>Cyanophyceae</taxon>
        <taxon>Nostocales</taxon>
        <taxon>Nostocaceae</taxon>
        <taxon>Nostoc</taxon>
    </lineage>
</organism>